<dbReference type="InterPro" id="IPR001279">
    <property type="entry name" value="Metallo-B-lactamas"/>
</dbReference>
<dbReference type="Proteomes" id="UP000034539">
    <property type="component" value="Unassembled WGS sequence"/>
</dbReference>
<dbReference type="SMART" id="SM00849">
    <property type="entry name" value="Lactamase_B"/>
    <property type="match status" value="1"/>
</dbReference>
<dbReference type="Gene3D" id="3.60.15.10">
    <property type="entry name" value="Ribonuclease Z/Hydroxyacylglutathione hydrolase-like"/>
    <property type="match status" value="1"/>
</dbReference>
<evidence type="ECO:0000313" key="3">
    <source>
        <dbReference type="Proteomes" id="UP000034539"/>
    </source>
</evidence>
<dbReference type="PANTHER" id="PTHR30619:SF1">
    <property type="entry name" value="RECOMBINATION PROTEIN 2"/>
    <property type="match status" value="1"/>
</dbReference>
<reference evidence="2 3" key="1">
    <citation type="journal article" date="2015" name="Nature">
        <title>rRNA introns, odd ribosomes, and small enigmatic genomes across a large radiation of phyla.</title>
        <authorList>
            <person name="Brown C.T."/>
            <person name="Hug L.A."/>
            <person name="Thomas B.C."/>
            <person name="Sharon I."/>
            <person name="Castelle C.J."/>
            <person name="Singh A."/>
            <person name="Wilkins M.J."/>
            <person name="Williams K.H."/>
            <person name="Banfield J.F."/>
        </authorList>
    </citation>
    <scope>NUCLEOTIDE SEQUENCE [LARGE SCALE GENOMIC DNA]</scope>
</reference>
<accession>A0A0G0Q3I4</accession>
<dbReference type="AlphaFoldDB" id="A0A0G0Q3I4"/>
<organism evidence="2 3">
    <name type="scientific">Candidatus Gottesmanbacteria bacterium GW2011_GWC2_39_8</name>
    <dbReference type="NCBI Taxonomy" id="1618450"/>
    <lineage>
        <taxon>Bacteria</taxon>
        <taxon>Candidatus Gottesmaniibacteriota</taxon>
    </lineage>
</organism>
<gene>
    <name evidence="2" type="ORF">UT63_C0056G0010</name>
</gene>
<protein>
    <submittedName>
        <fullName evidence="2">Internalization-related competence protein ComEC/Rec2 protein</fullName>
    </submittedName>
</protein>
<evidence type="ECO:0000313" key="2">
    <source>
        <dbReference type="EMBL" id="KKR31946.1"/>
    </source>
</evidence>
<dbReference type="PATRIC" id="fig|1618450.3.peg.1051"/>
<dbReference type="InterPro" id="IPR035681">
    <property type="entry name" value="ComA-like_MBL"/>
</dbReference>
<sequence>MFAFFKTLPDGKLHLVFCNVGQGDASYIRLPNNQDILIDGGPDDKVLSCLGRHMPFYDRTIDMVFLSHPQADHLNGLVSVLERYSVKYYSSGPEGNTTAGYQKLKKLITDKNIIVRNLYAGDRIGFGDVFITGIWPSREWIAGKLENNNLVEGNSNRVLGASTSYKEINDFSEVLLLTFGRFDALFTGDADSHIQPEILNANPYLTSVKVLKTPHHGSRTGIFEAFLEKVKPSLAVISVGKNSYGHPSPEIIGRLKTIGSQILRTDQGADVEIISDGKDWWKKE</sequence>
<dbReference type="EMBL" id="LBXN01000056">
    <property type="protein sequence ID" value="KKR31946.1"/>
    <property type="molecule type" value="Genomic_DNA"/>
</dbReference>
<proteinExistence type="predicted"/>
<evidence type="ECO:0000259" key="1">
    <source>
        <dbReference type="SMART" id="SM00849"/>
    </source>
</evidence>
<dbReference type="InterPro" id="IPR052159">
    <property type="entry name" value="Competence_DNA_uptake"/>
</dbReference>
<dbReference type="SUPFAM" id="SSF56281">
    <property type="entry name" value="Metallo-hydrolase/oxidoreductase"/>
    <property type="match status" value="1"/>
</dbReference>
<dbReference type="CDD" id="cd07731">
    <property type="entry name" value="ComA-like_MBL-fold"/>
    <property type="match status" value="1"/>
</dbReference>
<comment type="caution">
    <text evidence="2">The sequence shown here is derived from an EMBL/GenBank/DDBJ whole genome shotgun (WGS) entry which is preliminary data.</text>
</comment>
<name>A0A0G0Q3I4_9BACT</name>
<feature type="domain" description="Metallo-beta-lactamase" evidence="1">
    <location>
        <begin position="22"/>
        <end position="241"/>
    </location>
</feature>
<dbReference type="InterPro" id="IPR036866">
    <property type="entry name" value="RibonucZ/Hydroxyglut_hydro"/>
</dbReference>
<dbReference type="PANTHER" id="PTHR30619">
    <property type="entry name" value="DNA INTERNALIZATION/COMPETENCE PROTEIN COMEC/REC2"/>
    <property type="match status" value="1"/>
</dbReference>